<reference evidence="7 8" key="1">
    <citation type="journal article" date="2014" name="Genome Announc.">
        <title>Draft Genome Sequence of the Agar-Degrading Bacterium Catenovulum sp. Strain DS-2, Isolated from Intestines of Haliotis diversicolor.</title>
        <authorList>
            <person name="Shan D."/>
            <person name="Li X."/>
            <person name="Gu Z."/>
            <person name="Wei G."/>
            <person name="Gao Z."/>
            <person name="Shao Z."/>
        </authorList>
    </citation>
    <scope>NUCLEOTIDE SEQUENCE [LARGE SCALE GENOMIC DNA]</scope>
    <source>
        <strain evidence="7 8">DS-2</strain>
    </source>
</reference>
<name>W7QHR4_9ALTE</name>
<dbReference type="OrthoDB" id="9801477at2"/>
<dbReference type="PROSITE" id="PS50893">
    <property type="entry name" value="ABC_TRANSPORTER_2"/>
    <property type="match status" value="1"/>
</dbReference>
<dbReference type="PANTHER" id="PTHR42798">
    <property type="entry name" value="LIPOPROTEIN-RELEASING SYSTEM ATP-BINDING PROTEIN LOLD"/>
    <property type="match status" value="1"/>
</dbReference>
<evidence type="ECO:0000259" key="6">
    <source>
        <dbReference type="PROSITE" id="PS50893"/>
    </source>
</evidence>
<dbReference type="PATRIC" id="fig|1328313.3.peg.947"/>
<gene>
    <name evidence="7" type="ORF">DS2_04580</name>
</gene>
<dbReference type="PROSITE" id="PS00211">
    <property type="entry name" value="ABC_TRANSPORTER_1"/>
    <property type="match status" value="1"/>
</dbReference>
<comment type="caution">
    <text evidence="7">The sequence shown here is derived from an EMBL/GenBank/DDBJ whole genome shotgun (WGS) entry which is preliminary data.</text>
</comment>
<dbReference type="InterPro" id="IPR027417">
    <property type="entry name" value="P-loop_NTPase"/>
</dbReference>
<feature type="region of interest" description="Disordered" evidence="5">
    <location>
        <begin position="224"/>
        <end position="248"/>
    </location>
</feature>
<dbReference type="GO" id="GO:1902495">
    <property type="term" value="C:transmembrane transporter complex"/>
    <property type="evidence" value="ECO:0007669"/>
    <property type="project" value="UniProtKB-ARBA"/>
</dbReference>
<keyword evidence="8" id="KW-1185">Reference proteome</keyword>
<proteinExistence type="inferred from homology"/>
<dbReference type="Pfam" id="PF00005">
    <property type="entry name" value="ABC_tran"/>
    <property type="match status" value="1"/>
</dbReference>
<dbReference type="SUPFAM" id="SSF52540">
    <property type="entry name" value="P-loop containing nucleoside triphosphate hydrolases"/>
    <property type="match status" value="1"/>
</dbReference>
<dbReference type="SMART" id="SM00382">
    <property type="entry name" value="AAA"/>
    <property type="match status" value="1"/>
</dbReference>
<dbReference type="Gene3D" id="3.40.50.300">
    <property type="entry name" value="P-loop containing nucleotide triphosphate hydrolases"/>
    <property type="match status" value="1"/>
</dbReference>
<evidence type="ECO:0000256" key="3">
    <source>
        <dbReference type="ARBA" id="ARBA00022840"/>
    </source>
</evidence>
<evidence type="ECO:0000256" key="2">
    <source>
        <dbReference type="ARBA" id="ARBA00022741"/>
    </source>
</evidence>
<accession>W7QHR4</accession>
<evidence type="ECO:0000313" key="7">
    <source>
        <dbReference type="EMBL" id="EWH11421.1"/>
    </source>
</evidence>
<dbReference type="InterPro" id="IPR003439">
    <property type="entry name" value="ABC_transporter-like_ATP-bd"/>
</dbReference>
<keyword evidence="2" id="KW-0547">Nucleotide-binding</keyword>
<keyword evidence="1" id="KW-0813">Transport</keyword>
<dbReference type="EMBL" id="ARZY01000005">
    <property type="protein sequence ID" value="EWH11421.1"/>
    <property type="molecule type" value="Genomic_DNA"/>
</dbReference>
<dbReference type="AlphaFoldDB" id="W7QHR4"/>
<dbReference type="GO" id="GO:0022857">
    <property type="term" value="F:transmembrane transporter activity"/>
    <property type="evidence" value="ECO:0007669"/>
    <property type="project" value="UniProtKB-ARBA"/>
</dbReference>
<evidence type="ECO:0000256" key="4">
    <source>
        <dbReference type="ARBA" id="ARBA00038388"/>
    </source>
</evidence>
<dbReference type="CDD" id="cd03255">
    <property type="entry name" value="ABC_MJ0796_LolCDE_FtsE"/>
    <property type="match status" value="1"/>
</dbReference>
<evidence type="ECO:0000313" key="8">
    <source>
        <dbReference type="Proteomes" id="UP000019276"/>
    </source>
</evidence>
<dbReference type="InterPro" id="IPR017911">
    <property type="entry name" value="MacB-like_ATP-bd"/>
</dbReference>
<dbReference type="STRING" id="1328313.DS2_04580"/>
<feature type="compositionally biased region" description="Polar residues" evidence="5">
    <location>
        <begin position="224"/>
        <end position="234"/>
    </location>
</feature>
<dbReference type="GO" id="GO:0005524">
    <property type="term" value="F:ATP binding"/>
    <property type="evidence" value="ECO:0007669"/>
    <property type="project" value="UniProtKB-KW"/>
</dbReference>
<keyword evidence="7" id="KW-0449">Lipoprotein</keyword>
<dbReference type="RefSeq" id="WP_035013460.1">
    <property type="nucleotide sequence ID" value="NZ_ARZY01000005.1"/>
</dbReference>
<comment type="similarity">
    <text evidence="4">Belongs to the ABC transporter superfamily. Macrolide exporter (TC 3.A.1.122) family.</text>
</comment>
<feature type="domain" description="ABC transporter" evidence="6">
    <location>
        <begin position="5"/>
        <end position="242"/>
    </location>
</feature>
<evidence type="ECO:0000256" key="5">
    <source>
        <dbReference type="SAM" id="MobiDB-lite"/>
    </source>
</evidence>
<dbReference type="GO" id="GO:0016887">
    <property type="term" value="F:ATP hydrolysis activity"/>
    <property type="evidence" value="ECO:0007669"/>
    <property type="project" value="InterPro"/>
</dbReference>
<keyword evidence="3 7" id="KW-0067">ATP-binding</keyword>
<dbReference type="FunFam" id="3.40.50.300:FF:000032">
    <property type="entry name" value="Export ABC transporter ATP-binding protein"/>
    <property type="match status" value="1"/>
</dbReference>
<dbReference type="InterPro" id="IPR003593">
    <property type="entry name" value="AAA+_ATPase"/>
</dbReference>
<organism evidence="7 8">
    <name type="scientific">Catenovulum agarivorans DS-2</name>
    <dbReference type="NCBI Taxonomy" id="1328313"/>
    <lineage>
        <taxon>Bacteria</taxon>
        <taxon>Pseudomonadati</taxon>
        <taxon>Pseudomonadota</taxon>
        <taxon>Gammaproteobacteria</taxon>
        <taxon>Alteromonadales</taxon>
        <taxon>Alteromonadaceae</taxon>
        <taxon>Catenovulum</taxon>
    </lineage>
</organism>
<dbReference type="eggNOG" id="COG4181">
    <property type="taxonomic scope" value="Bacteria"/>
</dbReference>
<dbReference type="Proteomes" id="UP000019276">
    <property type="component" value="Unassembled WGS sequence"/>
</dbReference>
<protein>
    <submittedName>
        <fullName evidence="7">Putative lipoprotein releasing system ABC transporter ATP-binding protein</fullName>
    </submittedName>
</protein>
<dbReference type="InterPro" id="IPR017871">
    <property type="entry name" value="ABC_transporter-like_CS"/>
</dbReference>
<dbReference type="PANTHER" id="PTHR42798:SF2">
    <property type="entry name" value="ABC TRANSPORTER ATP-BINDING PROTEIN MG467-RELATED"/>
    <property type="match status" value="1"/>
</dbReference>
<sequence>MTTLLKVEQITKTVRSNGEDLKILHPISFQIADGESVAIIGRSGSGKSTLLSLLAGLDVVSSGEISLGEHQLHQLSEEQRAALRKQYVGFVFQSFMLVQSLTALENVMLPLELAGKTDAKQHALELLEKVGLKERGHHYPNQLSGGEQQRVAVARAFASQPKILFADEPTGNLDAENGKIVENLLFELNQQAGTTLVLVTHDTQLAKRCQRQLTMQAGHLTESTGVENSVQSDYTADEQASDKKEQVA</sequence>
<evidence type="ECO:0000256" key="1">
    <source>
        <dbReference type="ARBA" id="ARBA00022448"/>
    </source>
</evidence>